<feature type="region of interest" description="Disordered" evidence="13">
    <location>
        <begin position="205"/>
        <end position="226"/>
    </location>
</feature>
<dbReference type="Pfam" id="PF18074">
    <property type="entry name" value="PriA_C"/>
    <property type="match status" value="1"/>
</dbReference>
<dbReference type="InterPro" id="IPR042115">
    <property type="entry name" value="PriA_3primeBD_sf"/>
</dbReference>
<dbReference type="GO" id="GO:0006310">
    <property type="term" value="P:DNA recombination"/>
    <property type="evidence" value="ECO:0007669"/>
    <property type="project" value="InterPro"/>
</dbReference>
<evidence type="ECO:0000256" key="2">
    <source>
        <dbReference type="ARBA" id="ARBA00022705"/>
    </source>
</evidence>
<feature type="binding site" evidence="12">
    <location>
        <position position="502"/>
    </location>
    <ligand>
        <name>Zn(2+)</name>
        <dbReference type="ChEBI" id="CHEBI:29105"/>
        <label>1</label>
    </ligand>
</feature>
<keyword evidence="6 12" id="KW-0347">Helicase</keyword>
<keyword evidence="9 12" id="KW-0238">DNA-binding</keyword>
<evidence type="ECO:0000256" key="10">
    <source>
        <dbReference type="ARBA" id="ARBA00023235"/>
    </source>
</evidence>
<feature type="binding site" evidence="12">
    <location>
        <position position="466"/>
    </location>
    <ligand>
        <name>Zn(2+)</name>
        <dbReference type="ChEBI" id="CHEBI:29105"/>
        <label>1</label>
    </ligand>
</feature>
<evidence type="ECO:0000256" key="8">
    <source>
        <dbReference type="ARBA" id="ARBA00022840"/>
    </source>
</evidence>
<dbReference type="CDD" id="cd17929">
    <property type="entry name" value="DEXHc_priA"/>
    <property type="match status" value="1"/>
</dbReference>
<dbReference type="GO" id="GO:0006270">
    <property type="term" value="P:DNA replication initiation"/>
    <property type="evidence" value="ECO:0007669"/>
    <property type="project" value="TreeGrafter"/>
</dbReference>
<comment type="similarity">
    <text evidence="12">Belongs to the helicase family. PriA subfamily.</text>
</comment>
<keyword evidence="5 12" id="KW-0378">Hydrolase</keyword>
<dbReference type="InterPro" id="IPR001650">
    <property type="entry name" value="Helicase_C-like"/>
</dbReference>
<dbReference type="RefSeq" id="WP_154458054.1">
    <property type="nucleotide sequence ID" value="NZ_VUMV01000004.1"/>
</dbReference>
<feature type="binding site" evidence="12">
    <location>
        <position position="492"/>
    </location>
    <ligand>
        <name>Zn(2+)</name>
        <dbReference type="ChEBI" id="CHEBI:29105"/>
        <label>2</label>
    </ligand>
</feature>
<evidence type="ECO:0000256" key="12">
    <source>
        <dbReference type="HAMAP-Rule" id="MF_00983"/>
    </source>
</evidence>
<keyword evidence="8 12" id="KW-0067">ATP-binding</keyword>
<dbReference type="PANTHER" id="PTHR30580:SF0">
    <property type="entry name" value="PRIMOSOMAL PROTEIN N"/>
    <property type="match status" value="1"/>
</dbReference>
<proteinExistence type="inferred from homology"/>
<dbReference type="HAMAP" id="MF_00983">
    <property type="entry name" value="PriA"/>
    <property type="match status" value="1"/>
</dbReference>
<dbReference type="InterPro" id="IPR005259">
    <property type="entry name" value="PriA"/>
</dbReference>
<dbReference type="Pfam" id="PF00271">
    <property type="entry name" value="Helicase_C"/>
    <property type="match status" value="1"/>
</dbReference>
<sequence length="754" mass="85396">MQELYADVIVNITQESLDKTFQYRIPEKLRESVREGTAVRIPFGRGTRTVDGYVVGISAAPKIEESRIRPILEIQEGRLPIEGRLLQLAVWMKKTYGSTMNRALQTVLPVKEKEKASTADSIRVIADRETLQRALEESRQKGHKAKERALRSLLDPGGESCPDRLRFMKTAGVTSSVLQSLQKDGLISVETHRVIRNPEDLLEDADEAENGLSVPEQEGRELTPGQKKVRDGILAEWNGQNRPCLIRGITGSGKTLIYMDLIGEVLREGRQAIVLIPEISLSWQTVRRFRRRFGDAVAVLHSRMSKGERFDQMERARTGEAKIVIGPRSALFTPFPDTGLILIDEEHEPSYRSEKAPCYDARETALERARMEQAHVVFGSATPSVDAWYRCRKGEFAGFVLDSRYGGAGLPSVEIVDMRKELQNGNRSVISSRLQLELEERLRKKEQSMLFLNRRGVSGFLSCRSCGEVIRCPHCDVSLTLHNNGKLVCHYCGYETDPVRVCPHCGSPFISGFRVGTQKVESELKSRFPQARILRMDADSTRGKNDYRKILRTFAMHQADILVGTQMIVKGHDFPDVTLVGVLAADLSLGENSYRAAERTYQLLVQAVGRAGRGSVPGLAVIQTYQPDHYSIRAAASQDYDAFYSEEIAGREFLNYPPVWQMLAVRGSCTDGQRLQRAFLALREFLRKYRRSEQTVLLGPTPETVARIKDNWREVLYVREPDRQEIIRLRSMAERYIEINSGFRDIYFTFELNS</sequence>
<comment type="subunit">
    <text evidence="12">Component of the replication restart primosome.</text>
</comment>
<evidence type="ECO:0000256" key="13">
    <source>
        <dbReference type="SAM" id="MobiDB-lite"/>
    </source>
</evidence>
<feature type="binding site" evidence="12">
    <location>
        <position position="489"/>
    </location>
    <ligand>
        <name>Zn(2+)</name>
        <dbReference type="ChEBI" id="CHEBI:29105"/>
        <label>2</label>
    </ligand>
</feature>
<organism evidence="15 16">
    <name type="scientific">Bilifractor porci</name>
    <dbReference type="NCBI Taxonomy" id="2606636"/>
    <lineage>
        <taxon>Bacteria</taxon>
        <taxon>Bacillati</taxon>
        <taxon>Bacillota</taxon>
        <taxon>Clostridia</taxon>
        <taxon>Lachnospirales</taxon>
        <taxon>Lachnospiraceae</taxon>
        <taxon>Bilifractor</taxon>
    </lineage>
</organism>
<protein>
    <recommendedName>
        <fullName evidence="12">Replication restart protein PriA</fullName>
    </recommendedName>
    <alternativeName>
        <fullName evidence="12">ATP-dependent DNA helicase PriA</fullName>
        <ecNumber evidence="12">5.6.2.4</ecNumber>
    </alternativeName>
    <alternativeName>
        <fullName evidence="12">DNA 3'-5' helicase PriA</fullName>
    </alternativeName>
</protein>
<evidence type="ECO:0000313" key="15">
    <source>
        <dbReference type="EMBL" id="MST82154.1"/>
    </source>
</evidence>
<keyword evidence="3 12" id="KW-0479">Metal-binding</keyword>
<feature type="domain" description="Helicase ATP-binding" evidence="14">
    <location>
        <begin position="235"/>
        <end position="401"/>
    </location>
</feature>
<dbReference type="InterPro" id="IPR014001">
    <property type="entry name" value="Helicase_ATP-bd"/>
</dbReference>
<dbReference type="SUPFAM" id="SSF52540">
    <property type="entry name" value="P-loop containing nucleoside triphosphate hydrolases"/>
    <property type="match status" value="1"/>
</dbReference>
<dbReference type="CDD" id="cd18804">
    <property type="entry name" value="SF2_C_priA"/>
    <property type="match status" value="1"/>
</dbReference>
<dbReference type="NCBIfam" id="TIGR00595">
    <property type="entry name" value="priA"/>
    <property type="match status" value="1"/>
</dbReference>
<evidence type="ECO:0000256" key="4">
    <source>
        <dbReference type="ARBA" id="ARBA00022741"/>
    </source>
</evidence>
<dbReference type="InterPro" id="IPR027417">
    <property type="entry name" value="P-loop_NTPase"/>
</dbReference>
<keyword evidence="16" id="KW-1185">Reference proteome</keyword>
<comment type="cofactor">
    <cofactor evidence="12">
        <name>Zn(2+)</name>
        <dbReference type="ChEBI" id="CHEBI:29105"/>
    </cofactor>
    <text evidence="12">Binds 2 zinc ions per subunit.</text>
</comment>
<evidence type="ECO:0000256" key="1">
    <source>
        <dbReference type="ARBA" id="ARBA00022515"/>
    </source>
</evidence>
<dbReference type="GO" id="GO:0003677">
    <property type="term" value="F:DNA binding"/>
    <property type="evidence" value="ECO:0007669"/>
    <property type="project" value="UniProtKB-UniRule"/>
</dbReference>
<evidence type="ECO:0000256" key="6">
    <source>
        <dbReference type="ARBA" id="ARBA00022806"/>
    </source>
</evidence>
<dbReference type="GO" id="GO:0005524">
    <property type="term" value="F:ATP binding"/>
    <property type="evidence" value="ECO:0007669"/>
    <property type="project" value="UniProtKB-UniRule"/>
</dbReference>
<keyword evidence="7 12" id="KW-0862">Zinc</keyword>
<dbReference type="SMART" id="SM00490">
    <property type="entry name" value="HELICc"/>
    <property type="match status" value="1"/>
</dbReference>
<evidence type="ECO:0000256" key="7">
    <source>
        <dbReference type="ARBA" id="ARBA00022833"/>
    </source>
</evidence>
<dbReference type="Gene3D" id="3.40.1440.60">
    <property type="entry name" value="PriA, 3(prime) DNA-binding domain"/>
    <property type="match status" value="1"/>
</dbReference>
<accession>A0A7X2P8F0</accession>
<dbReference type="Pfam" id="PF00270">
    <property type="entry name" value="DEAD"/>
    <property type="match status" value="1"/>
</dbReference>
<dbReference type="InterPro" id="IPR040498">
    <property type="entry name" value="PriA_CRR"/>
</dbReference>
<dbReference type="GO" id="GO:0043138">
    <property type="term" value="F:3'-5' DNA helicase activity"/>
    <property type="evidence" value="ECO:0007669"/>
    <property type="project" value="UniProtKB-EC"/>
</dbReference>
<comment type="catalytic activity">
    <reaction evidence="12">
        <text>Couples ATP hydrolysis with the unwinding of duplex DNA by translocating in the 3'-5' direction.</text>
        <dbReference type="EC" id="5.6.2.4"/>
    </reaction>
</comment>
<dbReference type="GO" id="GO:0006269">
    <property type="term" value="P:DNA replication, synthesis of primer"/>
    <property type="evidence" value="ECO:0007669"/>
    <property type="project" value="UniProtKB-KW"/>
</dbReference>
<evidence type="ECO:0000259" key="14">
    <source>
        <dbReference type="PROSITE" id="PS51192"/>
    </source>
</evidence>
<dbReference type="EMBL" id="VUMV01000004">
    <property type="protein sequence ID" value="MST82154.1"/>
    <property type="molecule type" value="Genomic_DNA"/>
</dbReference>
<comment type="catalytic activity">
    <reaction evidence="11 12">
        <text>ATP + H2O = ADP + phosphate + H(+)</text>
        <dbReference type="Rhea" id="RHEA:13065"/>
        <dbReference type="ChEBI" id="CHEBI:15377"/>
        <dbReference type="ChEBI" id="CHEBI:15378"/>
        <dbReference type="ChEBI" id="CHEBI:30616"/>
        <dbReference type="ChEBI" id="CHEBI:43474"/>
        <dbReference type="ChEBI" id="CHEBI:456216"/>
        <dbReference type="EC" id="5.6.2.4"/>
    </reaction>
</comment>
<dbReference type="GO" id="GO:0008270">
    <property type="term" value="F:zinc ion binding"/>
    <property type="evidence" value="ECO:0007669"/>
    <property type="project" value="UniProtKB-UniRule"/>
</dbReference>
<dbReference type="FunFam" id="3.40.50.300:FF:000489">
    <property type="entry name" value="Primosome assembly protein PriA"/>
    <property type="match status" value="1"/>
</dbReference>
<keyword evidence="4 12" id="KW-0547">Nucleotide-binding</keyword>
<feature type="binding site" evidence="12">
    <location>
        <position position="505"/>
    </location>
    <ligand>
        <name>Zn(2+)</name>
        <dbReference type="ChEBI" id="CHEBI:29105"/>
        <label>1</label>
    </ligand>
</feature>
<evidence type="ECO:0000313" key="16">
    <source>
        <dbReference type="Proteomes" id="UP000466864"/>
    </source>
</evidence>
<dbReference type="GO" id="GO:0006302">
    <property type="term" value="P:double-strand break repair"/>
    <property type="evidence" value="ECO:0007669"/>
    <property type="project" value="InterPro"/>
</dbReference>
<comment type="caution">
    <text evidence="15">The sequence shown here is derived from an EMBL/GenBank/DDBJ whole genome shotgun (WGS) entry which is preliminary data.</text>
</comment>
<dbReference type="Pfam" id="PF18319">
    <property type="entry name" value="Zn_ribbon_PriA"/>
    <property type="match status" value="1"/>
</dbReference>
<dbReference type="SMART" id="SM00487">
    <property type="entry name" value="DEXDc"/>
    <property type="match status" value="1"/>
</dbReference>
<feature type="binding site" evidence="12">
    <location>
        <position position="472"/>
    </location>
    <ligand>
        <name>Zn(2+)</name>
        <dbReference type="ChEBI" id="CHEBI:29105"/>
        <label>2</label>
    </ligand>
</feature>
<dbReference type="PROSITE" id="PS51192">
    <property type="entry name" value="HELICASE_ATP_BIND_1"/>
    <property type="match status" value="1"/>
</dbReference>
<dbReference type="Gene3D" id="3.40.50.300">
    <property type="entry name" value="P-loop containing nucleotide triphosphate hydrolases"/>
    <property type="match status" value="2"/>
</dbReference>
<dbReference type="InterPro" id="IPR041236">
    <property type="entry name" value="PriA_C"/>
</dbReference>
<keyword evidence="2 12" id="KW-0235">DNA replication</keyword>
<comment type="function">
    <text evidence="12">Initiates the restart of stalled replication forks, which reloads the replicative helicase on sites other than the origin of replication. Recognizes and binds to abandoned replication forks and remodels them to uncover a helicase loading site. Promotes assembly of the primosome at these replication forks.</text>
</comment>
<dbReference type="InterPro" id="IPR011545">
    <property type="entry name" value="DEAD/DEAH_box_helicase_dom"/>
</dbReference>
<dbReference type="EC" id="5.6.2.4" evidence="12"/>
<evidence type="ECO:0000256" key="3">
    <source>
        <dbReference type="ARBA" id="ARBA00022723"/>
    </source>
</evidence>
<name>A0A7X2P8F0_9FIRM</name>
<dbReference type="AlphaFoldDB" id="A0A7X2P8F0"/>
<evidence type="ECO:0000256" key="5">
    <source>
        <dbReference type="ARBA" id="ARBA00022801"/>
    </source>
</evidence>
<feature type="binding site" evidence="12">
    <location>
        <position position="463"/>
    </location>
    <ligand>
        <name>Zn(2+)</name>
        <dbReference type="ChEBI" id="CHEBI:29105"/>
        <label>1</label>
    </ligand>
</feature>
<dbReference type="GO" id="GO:1990077">
    <property type="term" value="C:primosome complex"/>
    <property type="evidence" value="ECO:0007669"/>
    <property type="project" value="UniProtKB-UniRule"/>
</dbReference>
<reference evidence="15 16" key="1">
    <citation type="submission" date="2019-08" db="EMBL/GenBank/DDBJ databases">
        <title>In-depth cultivation of the pig gut microbiome towards novel bacterial diversity and tailored functional studies.</title>
        <authorList>
            <person name="Wylensek D."/>
            <person name="Hitch T.C.A."/>
            <person name="Clavel T."/>
        </authorList>
    </citation>
    <scope>NUCLEOTIDE SEQUENCE [LARGE SCALE GENOMIC DNA]</scope>
    <source>
        <strain evidence="15 16">Oil+RF-744-WCA-WT-13</strain>
    </source>
</reference>
<dbReference type="GO" id="GO:0016787">
    <property type="term" value="F:hydrolase activity"/>
    <property type="evidence" value="ECO:0007669"/>
    <property type="project" value="UniProtKB-KW"/>
</dbReference>
<evidence type="ECO:0000256" key="11">
    <source>
        <dbReference type="ARBA" id="ARBA00048988"/>
    </source>
</evidence>
<dbReference type="InterPro" id="IPR041222">
    <property type="entry name" value="PriA_3primeBD"/>
</dbReference>
<feature type="binding site" evidence="12">
    <location>
        <position position="475"/>
    </location>
    <ligand>
        <name>Zn(2+)</name>
        <dbReference type="ChEBI" id="CHEBI:29105"/>
        <label>2</label>
    </ligand>
</feature>
<keyword evidence="1 12" id="KW-0639">Primosome</keyword>
<keyword evidence="10 12" id="KW-0413">Isomerase</keyword>
<dbReference type="PANTHER" id="PTHR30580">
    <property type="entry name" value="PRIMOSOMAL PROTEIN N"/>
    <property type="match status" value="1"/>
</dbReference>
<evidence type="ECO:0000256" key="9">
    <source>
        <dbReference type="ARBA" id="ARBA00023125"/>
    </source>
</evidence>
<dbReference type="Proteomes" id="UP000466864">
    <property type="component" value="Unassembled WGS sequence"/>
</dbReference>
<gene>
    <name evidence="12 15" type="primary">priA</name>
    <name evidence="15" type="ORF">FYJ60_07485</name>
</gene>
<dbReference type="Pfam" id="PF17764">
    <property type="entry name" value="PriA_3primeBD"/>
    <property type="match status" value="1"/>
</dbReference>